<accession>A0A0A9ER08</accession>
<organism evidence="1">
    <name type="scientific">Arundo donax</name>
    <name type="common">Giant reed</name>
    <name type="synonym">Donax arundinaceus</name>
    <dbReference type="NCBI Taxonomy" id="35708"/>
    <lineage>
        <taxon>Eukaryota</taxon>
        <taxon>Viridiplantae</taxon>
        <taxon>Streptophyta</taxon>
        <taxon>Embryophyta</taxon>
        <taxon>Tracheophyta</taxon>
        <taxon>Spermatophyta</taxon>
        <taxon>Magnoliopsida</taxon>
        <taxon>Liliopsida</taxon>
        <taxon>Poales</taxon>
        <taxon>Poaceae</taxon>
        <taxon>PACMAD clade</taxon>
        <taxon>Arundinoideae</taxon>
        <taxon>Arundineae</taxon>
        <taxon>Arundo</taxon>
    </lineage>
</organism>
<dbReference type="EMBL" id="GBRH01196447">
    <property type="protein sequence ID" value="JAE01449.1"/>
    <property type="molecule type" value="Transcribed_RNA"/>
</dbReference>
<proteinExistence type="predicted"/>
<sequence>MNVWSIGSQRTPICDGALNGLVSGWGDRPEKLHQECLINTLLQVCSFISTCSLQDSFCACYCYIHVLYICTN</sequence>
<reference evidence="1" key="1">
    <citation type="submission" date="2014-09" db="EMBL/GenBank/DDBJ databases">
        <authorList>
            <person name="Magalhaes I.L.F."/>
            <person name="Oliveira U."/>
            <person name="Santos F.R."/>
            <person name="Vidigal T.H.D.A."/>
            <person name="Brescovit A.D."/>
            <person name="Santos A.J."/>
        </authorList>
    </citation>
    <scope>NUCLEOTIDE SEQUENCE</scope>
    <source>
        <tissue evidence="1">Shoot tissue taken approximately 20 cm above the soil surface</tissue>
    </source>
</reference>
<dbReference type="AlphaFoldDB" id="A0A0A9ER08"/>
<reference evidence="1" key="2">
    <citation type="journal article" date="2015" name="Data Brief">
        <title>Shoot transcriptome of the giant reed, Arundo donax.</title>
        <authorList>
            <person name="Barrero R.A."/>
            <person name="Guerrero F.D."/>
            <person name="Moolhuijzen P."/>
            <person name="Goolsby J.A."/>
            <person name="Tidwell J."/>
            <person name="Bellgard S.E."/>
            <person name="Bellgard M.I."/>
        </authorList>
    </citation>
    <scope>NUCLEOTIDE SEQUENCE</scope>
    <source>
        <tissue evidence="1">Shoot tissue taken approximately 20 cm above the soil surface</tissue>
    </source>
</reference>
<protein>
    <submittedName>
        <fullName evidence="1">Uncharacterized protein</fullName>
    </submittedName>
</protein>
<name>A0A0A9ER08_ARUDO</name>
<evidence type="ECO:0000313" key="1">
    <source>
        <dbReference type="EMBL" id="JAE01449.1"/>
    </source>
</evidence>